<dbReference type="InterPro" id="IPR051502">
    <property type="entry name" value="RLP_Defense_Trigger"/>
</dbReference>
<dbReference type="Proteomes" id="UP000324897">
    <property type="component" value="Unassembled WGS sequence"/>
</dbReference>
<dbReference type="Pfam" id="PF00560">
    <property type="entry name" value="LRR_1"/>
    <property type="match status" value="6"/>
</dbReference>
<keyword evidence="6" id="KW-0472">Membrane</keyword>
<dbReference type="PANTHER" id="PTHR48062:SF51">
    <property type="entry name" value="LRR RECEPTOR-LIKE SERINE_THREONINE-PROTEIN KINASE ERL1"/>
    <property type="match status" value="1"/>
</dbReference>
<evidence type="ECO:0000256" key="5">
    <source>
        <dbReference type="ARBA" id="ARBA00022737"/>
    </source>
</evidence>
<dbReference type="PROSITE" id="PS51450">
    <property type="entry name" value="LRR"/>
    <property type="match status" value="1"/>
</dbReference>
<feature type="non-terminal residue" evidence="7">
    <location>
        <position position="1"/>
    </location>
</feature>
<organism evidence="7 8">
    <name type="scientific">Eragrostis curvula</name>
    <name type="common">weeping love grass</name>
    <dbReference type="NCBI Taxonomy" id="38414"/>
    <lineage>
        <taxon>Eukaryota</taxon>
        <taxon>Viridiplantae</taxon>
        <taxon>Streptophyta</taxon>
        <taxon>Embryophyta</taxon>
        <taxon>Tracheophyta</taxon>
        <taxon>Spermatophyta</taxon>
        <taxon>Magnoliopsida</taxon>
        <taxon>Liliopsida</taxon>
        <taxon>Poales</taxon>
        <taxon>Poaceae</taxon>
        <taxon>PACMAD clade</taxon>
        <taxon>Chloridoideae</taxon>
        <taxon>Eragrostideae</taxon>
        <taxon>Eragrostidinae</taxon>
        <taxon>Eragrostis</taxon>
    </lineage>
</organism>
<gene>
    <name evidence="7" type="ORF">EJB05_47029</name>
</gene>
<dbReference type="PANTHER" id="PTHR48062">
    <property type="entry name" value="RECEPTOR-LIKE PROTEIN 14"/>
    <property type="match status" value="1"/>
</dbReference>
<name>A0A5J9T8U0_9POAL</name>
<dbReference type="OrthoDB" id="688480at2759"/>
<dbReference type="Pfam" id="PF13516">
    <property type="entry name" value="LRR_6"/>
    <property type="match status" value="1"/>
</dbReference>
<dbReference type="SUPFAM" id="SSF52058">
    <property type="entry name" value="L domain-like"/>
    <property type="match status" value="1"/>
</dbReference>
<dbReference type="InterPro" id="IPR001611">
    <property type="entry name" value="Leu-rich_rpt"/>
</dbReference>
<proteinExistence type="inferred from homology"/>
<evidence type="ECO:0000313" key="8">
    <source>
        <dbReference type="Proteomes" id="UP000324897"/>
    </source>
</evidence>
<reference evidence="7 8" key="1">
    <citation type="journal article" date="2019" name="Sci. Rep.">
        <title>A high-quality genome of Eragrostis curvula grass provides insights into Poaceae evolution and supports new strategies to enhance forage quality.</title>
        <authorList>
            <person name="Carballo J."/>
            <person name="Santos B.A.C.M."/>
            <person name="Zappacosta D."/>
            <person name="Garbus I."/>
            <person name="Selva J.P."/>
            <person name="Gallo C.A."/>
            <person name="Diaz A."/>
            <person name="Albertini E."/>
            <person name="Caccamo M."/>
            <person name="Echenique V."/>
        </authorList>
    </citation>
    <scope>NUCLEOTIDE SEQUENCE [LARGE SCALE GENOMIC DNA]</scope>
    <source>
        <strain evidence="8">cv. Victoria</strain>
        <tissue evidence="7">Leaf</tissue>
    </source>
</reference>
<comment type="subcellular location">
    <subcellularLocation>
        <location evidence="1">Cell membrane</location>
    </subcellularLocation>
</comment>
<feature type="non-terminal residue" evidence="7">
    <location>
        <position position="617"/>
    </location>
</feature>
<evidence type="ECO:0000313" key="7">
    <source>
        <dbReference type="EMBL" id="TVU06991.1"/>
    </source>
</evidence>
<evidence type="ECO:0008006" key="9">
    <source>
        <dbReference type="Google" id="ProtNLM"/>
    </source>
</evidence>
<dbReference type="AlphaFoldDB" id="A0A5J9T8U0"/>
<dbReference type="EMBL" id="RWGY01000045">
    <property type="protein sequence ID" value="TVU06991.1"/>
    <property type="molecule type" value="Genomic_DNA"/>
</dbReference>
<keyword evidence="4" id="KW-0433">Leucine-rich repeat</keyword>
<evidence type="ECO:0000256" key="1">
    <source>
        <dbReference type="ARBA" id="ARBA00004236"/>
    </source>
</evidence>
<keyword evidence="5" id="KW-0677">Repeat</keyword>
<evidence type="ECO:0000256" key="4">
    <source>
        <dbReference type="ARBA" id="ARBA00022614"/>
    </source>
</evidence>
<dbReference type="InterPro" id="IPR003591">
    <property type="entry name" value="Leu-rich_rpt_typical-subtyp"/>
</dbReference>
<dbReference type="InterPro" id="IPR032675">
    <property type="entry name" value="LRR_dom_sf"/>
</dbReference>
<keyword evidence="8" id="KW-1185">Reference proteome</keyword>
<dbReference type="SUPFAM" id="SSF52047">
    <property type="entry name" value="RNI-like"/>
    <property type="match status" value="1"/>
</dbReference>
<keyword evidence="3" id="KW-1003">Cell membrane</keyword>
<dbReference type="SMART" id="SM00369">
    <property type="entry name" value="LRR_TYP"/>
    <property type="match status" value="8"/>
</dbReference>
<sequence>MRMPRYTGLDKLKILRLSHNKMTDDGVAALVHNLITLSELHLDGNQLLYSNWISNLTSLKVVDLSMNTLHEVNGICKLRKVEFLNLGANMLHGIINPCLGKLHRLNYLNMGHNFLRGEISSNLLANLTRLQTIHLGGNNLTGTFVFSWLANYSMLSELVLSNNPELEIETELETWTPLFQLEYLDLSDCIINKRRNGAIPAFLSTQMGLSGIDLSRCSLRGTVPSWLIYNLSDILLLQGNNIDFIEMVPVKWLDGNMTSVLQVLDLSNNRISMVIPDDFASPFASMEYLDMSSNLLYGGVPSLAEATSLQVLDLSFNRLTGEIPPSLNGNGSILTSLLLSDNDLTGPMPPSRWSLTELVHLILENNRFSGNLSSVLSSSSQLKELNVRNNDLSGIIHDGILSSSQDLGIVLLGGNDFHGAIPFGLCSNNHLHFLDLSNNRFSGEVPSCFYNDYWTDLPLYINDEPFPGNVTRSMSVDFTTKGENLTYKGEPLVLMTAIDLSMNQLTGTIPQPIGFLRQLKSLNLSHNHLVGPIPETFLYLEDMESLDLSHNHLNGSLPVHLTNLSFLCYFNVAYNNLSGMIPFQSQFMTFNASSFEGNCNLCGEIINKNCSTPHKQE</sequence>
<comment type="caution">
    <text evidence="7">The sequence shown here is derived from an EMBL/GenBank/DDBJ whole genome shotgun (WGS) entry which is preliminary data.</text>
</comment>
<comment type="similarity">
    <text evidence="2">Belongs to the RLP family.</text>
</comment>
<protein>
    <recommendedName>
        <fullName evidence="9">Leucine-rich repeat-containing N-terminal plant-type domain-containing protein</fullName>
    </recommendedName>
</protein>
<evidence type="ECO:0000256" key="2">
    <source>
        <dbReference type="ARBA" id="ARBA00009592"/>
    </source>
</evidence>
<evidence type="ECO:0000256" key="6">
    <source>
        <dbReference type="ARBA" id="ARBA00023136"/>
    </source>
</evidence>
<dbReference type="GO" id="GO:0005886">
    <property type="term" value="C:plasma membrane"/>
    <property type="evidence" value="ECO:0007669"/>
    <property type="project" value="UniProtKB-SubCell"/>
</dbReference>
<dbReference type="Gramene" id="TVU06991">
    <property type="protein sequence ID" value="TVU06991"/>
    <property type="gene ID" value="EJB05_47029"/>
</dbReference>
<evidence type="ECO:0000256" key="3">
    <source>
        <dbReference type="ARBA" id="ARBA00022475"/>
    </source>
</evidence>
<dbReference type="PRINTS" id="PR00019">
    <property type="entry name" value="LEURICHRPT"/>
</dbReference>
<dbReference type="FunFam" id="3.80.10.10:FF:000213">
    <property type="entry name" value="Tyrosine-sulfated glycopeptide receptor 1"/>
    <property type="match status" value="1"/>
</dbReference>
<dbReference type="Gene3D" id="3.80.10.10">
    <property type="entry name" value="Ribonuclease Inhibitor"/>
    <property type="match status" value="3"/>
</dbReference>
<accession>A0A5J9T8U0</accession>